<dbReference type="GO" id="GO:0004825">
    <property type="term" value="F:methionine-tRNA ligase activity"/>
    <property type="evidence" value="ECO:0007669"/>
    <property type="project" value="InterPro"/>
</dbReference>
<keyword evidence="2" id="KW-0547">Nucleotide-binding</keyword>
<dbReference type="Gene3D" id="1.10.730.10">
    <property type="entry name" value="Isoleucyl-tRNA Synthetase, Domain 1"/>
    <property type="match status" value="1"/>
</dbReference>
<accession>A0A4U8YYT7</accession>
<dbReference type="AlphaFoldDB" id="A0A4U8YYT7"/>
<organism evidence="6 7">
    <name type="scientific">Methylocella tundrae</name>
    <dbReference type="NCBI Taxonomy" id="227605"/>
    <lineage>
        <taxon>Bacteria</taxon>
        <taxon>Pseudomonadati</taxon>
        <taxon>Pseudomonadota</taxon>
        <taxon>Alphaproteobacteria</taxon>
        <taxon>Hyphomicrobiales</taxon>
        <taxon>Beijerinckiaceae</taxon>
        <taxon>Methylocella</taxon>
    </lineage>
</organism>
<proteinExistence type="predicted"/>
<evidence type="ECO:0000256" key="1">
    <source>
        <dbReference type="ARBA" id="ARBA00022598"/>
    </source>
</evidence>
<evidence type="ECO:0000259" key="5">
    <source>
        <dbReference type="Pfam" id="PF19303"/>
    </source>
</evidence>
<dbReference type="SUPFAM" id="SSF47323">
    <property type="entry name" value="Anticodon-binding domain of a subclass of class I aminoacyl-tRNA synthetases"/>
    <property type="match status" value="1"/>
</dbReference>
<dbReference type="EMBL" id="LR536450">
    <property type="protein sequence ID" value="VFU08024.1"/>
    <property type="molecule type" value="Genomic_DNA"/>
</dbReference>
<feature type="domain" description="Methionyl-tRNA synthetase anticodon-binding" evidence="5">
    <location>
        <begin position="16"/>
        <end position="76"/>
    </location>
</feature>
<name>A0A4U8YYT7_METTU</name>
<dbReference type="GO" id="GO:0005524">
    <property type="term" value="F:ATP binding"/>
    <property type="evidence" value="ECO:0007669"/>
    <property type="project" value="UniProtKB-KW"/>
</dbReference>
<dbReference type="InterPro" id="IPR023457">
    <property type="entry name" value="Met-tRNA_synth_2"/>
</dbReference>
<dbReference type="GO" id="GO:0006431">
    <property type="term" value="P:methionyl-tRNA aminoacylation"/>
    <property type="evidence" value="ECO:0007669"/>
    <property type="project" value="TreeGrafter"/>
</dbReference>
<dbReference type="PANTHER" id="PTHR43326:SF1">
    <property type="entry name" value="METHIONINE--TRNA LIGASE, MITOCHONDRIAL"/>
    <property type="match status" value="1"/>
</dbReference>
<dbReference type="InterPro" id="IPR041872">
    <property type="entry name" value="Anticodon_Met"/>
</dbReference>
<evidence type="ECO:0000313" key="7">
    <source>
        <dbReference type="Proteomes" id="UP000294360"/>
    </source>
</evidence>
<dbReference type="Proteomes" id="UP000294360">
    <property type="component" value="Chromosome"/>
</dbReference>
<reference evidence="6 7" key="1">
    <citation type="submission" date="2019-03" db="EMBL/GenBank/DDBJ databases">
        <authorList>
            <person name="Kox A.R. M."/>
        </authorList>
    </citation>
    <scope>NUCLEOTIDE SEQUENCE [LARGE SCALE GENOMIC DNA]</scope>
    <source>
        <strain evidence="6">MTUNDRAET4 annotated genome</strain>
    </source>
</reference>
<keyword evidence="1" id="KW-0436">Ligase</keyword>
<sequence>MQDYALHLILAEIWRVVADANRYFAAEEPWIKRKTDPARMEAILYVTAEVLRIVAILAQPFMPAAMTKLLDLLAVPGSARGFSDAERALGLAPGRCPRRRPFSRVMWSRRLARQFRERSAPYSLGNARFHLTLFS</sequence>
<dbReference type="Pfam" id="PF19303">
    <property type="entry name" value="Anticodon_3"/>
    <property type="match status" value="1"/>
</dbReference>
<protein>
    <recommendedName>
        <fullName evidence="5">Methionyl-tRNA synthetase anticodon-binding domain-containing protein</fullName>
    </recommendedName>
</protein>
<gene>
    <name evidence="6" type="ORF">MTUNDRAET4_1131</name>
</gene>
<keyword evidence="4" id="KW-0030">Aminoacyl-tRNA synthetase</keyword>
<keyword evidence="3" id="KW-0067">ATP-binding</keyword>
<evidence type="ECO:0000256" key="4">
    <source>
        <dbReference type="ARBA" id="ARBA00023146"/>
    </source>
</evidence>
<dbReference type="PANTHER" id="PTHR43326">
    <property type="entry name" value="METHIONYL-TRNA SYNTHETASE"/>
    <property type="match status" value="1"/>
</dbReference>
<evidence type="ECO:0000256" key="2">
    <source>
        <dbReference type="ARBA" id="ARBA00022741"/>
    </source>
</evidence>
<dbReference type="InterPro" id="IPR009080">
    <property type="entry name" value="tRNAsynth_Ia_anticodon-bd"/>
</dbReference>
<evidence type="ECO:0000313" key="6">
    <source>
        <dbReference type="EMBL" id="VFU08024.1"/>
    </source>
</evidence>
<dbReference type="KEGG" id="mtun:MTUNDRAET4_1131"/>
<evidence type="ECO:0000256" key="3">
    <source>
        <dbReference type="ARBA" id="ARBA00022840"/>
    </source>
</evidence>